<accession>A0A2T7BGK9</accession>
<proteinExistence type="predicted"/>
<keyword evidence="1" id="KW-0175">Coiled coil</keyword>
<dbReference type="AlphaFoldDB" id="A0A2T7BGK9"/>
<dbReference type="OrthoDB" id="1090083at2"/>
<protein>
    <recommendedName>
        <fullName evidence="4">Type VI secretion system baseplate subunit TssF</fullName>
    </recommendedName>
</protein>
<evidence type="ECO:0008006" key="4">
    <source>
        <dbReference type="Google" id="ProtNLM"/>
    </source>
</evidence>
<reference evidence="2 3" key="1">
    <citation type="submission" date="2018-04" db="EMBL/GenBank/DDBJ databases">
        <title>Chitinophaga fuyangensis sp. nov., isolated from soil in a chemical factory.</title>
        <authorList>
            <person name="Chen K."/>
        </authorList>
    </citation>
    <scope>NUCLEOTIDE SEQUENCE [LARGE SCALE GENOMIC DNA]</scope>
    <source>
        <strain evidence="2 3">LY-1</strain>
    </source>
</reference>
<evidence type="ECO:0000313" key="2">
    <source>
        <dbReference type="EMBL" id="PUZ25411.1"/>
    </source>
</evidence>
<dbReference type="EMBL" id="QCYK01000002">
    <property type="protein sequence ID" value="PUZ25411.1"/>
    <property type="molecule type" value="Genomic_DNA"/>
</dbReference>
<organism evidence="2 3">
    <name type="scientific">Chitinophaga parva</name>
    <dbReference type="NCBI Taxonomy" id="2169414"/>
    <lineage>
        <taxon>Bacteria</taxon>
        <taxon>Pseudomonadati</taxon>
        <taxon>Bacteroidota</taxon>
        <taxon>Chitinophagia</taxon>
        <taxon>Chitinophagales</taxon>
        <taxon>Chitinophagaceae</taxon>
        <taxon>Chitinophaga</taxon>
    </lineage>
</organism>
<evidence type="ECO:0000313" key="3">
    <source>
        <dbReference type="Proteomes" id="UP000244450"/>
    </source>
</evidence>
<comment type="caution">
    <text evidence="2">The sequence shown here is derived from an EMBL/GenBank/DDBJ whole genome shotgun (WGS) entry which is preliminary data.</text>
</comment>
<feature type="coiled-coil region" evidence="1">
    <location>
        <begin position="389"/>
        <end position="416"/>
    </location>
</feature>
<keyword evidence="3" id="KW-1185">Reference proteome</keyword>
<name>A0A2T7BGK9_9BACT</name>
<dbReference type="Proteomes" id="UP000244450">
    <property type="component" value="Unassembled WGS sequence"/>
</dbReference>
<evidence type="ECO:0000256" key="1">
    <source>
        <dbReference type="SAM" id="Coils"/>
    </source>
</evidence>
<sequence>MVRLLIEALSGELYNLSNDLKNTEGRLLNKLAALLTPDLLTASLPAHALMQALPLEPVEQLSEYRHFVQGGKRSNAAVGDTVQDVFFTPAVPVTIYDAHLACMATGNRLYTYDPRRGKQLTAVAPAGRYLPMQTLWLGLRLRDGIANLDQLSFYFDWKNYTFENDWYQLLALCTCTINGVAQPLQTGFKHGASTHAGPRDPLEHTLSFDTMPVIIRDVLSFYNHHYLSFAGQPVIPDQQARMPHPPGFAAVFPEKELGQLQDPLLWVQLSFPAAIGQNLLDNVDVYTNAFPVINRRLHKLKHRFKGIGNIIPIKPDVQEHFLSVEYLSDSKGRNYRPVAYHQNEEQQQDAYSIRMGGAERFDSRNAREMINYLFELLRDESAAFSAYGYDFLTDVLKNLQQNLALVEQKAQQSLSAMTEATRYVIVKPQNPSEVMHLEYWTTQSEAANQLRSGMPLVQFEGSGTRPESLVLLTKPAGGRKSADQHNLLQAYKYGLMTRDRVVTEDDIKSFCRHELGSRVADIQVRRGVMVSVNPKEGLRKTTDILITQRPDWAYTEEEWAFTQRNLLQKLKTRSSLLTVFRVIGVEAGTSNYP</sequence>
<gene>
    <name evidence="2" type="ORF">DCC81_14050</name>
</gene>